<feature type="transmembrane region" description="Helical" evidence="1">
    <location>
        <begin position="184"/>
        <end position="206"/>
    </location>
</feature>
<dbReference type="AlphaFoldDB" id="A0A5B8UFP4"/>
<sequence>MLQTVKNNQHDRPLTAQPKTLHLPGLNGLRAIAALAVLATHITEGLREFQLPLLMGTSPGDHPIVPMAGGYGVVIFFTLSGFLITYLLLAEKQKQTVDIKKFYVRRILRIWPLYYLYLALVFICLFCFKQAYPPVLPYYLLFAANVPYLLRTPLPFAQHYWSLGVEEQFYLFWPWLVKKWNKSLLTVILSLIALILIAKLSIHFFFHLDWGQIVIDGFAFHCMMIGGATAILYKNGNSLFLKLTDNKISQTVAWLFILAVLINRFHIASILDREIISVVTAVIIIGQVNTKNRLINLEQKGFDFLGKISFGIYIYHPLVIFLTSKLLGPLAMPALPKYLLVYLTVSGLTILIAHLSYNYFESYFLRLKERFAVVKSAATKEAKELRMPRKTEPFQQSTESN</sequence>
<keyword evidence="3" id="KW-0808">Transferase</keyword>
<reference evidence="3 4" key="1">
    <citation type="journal article" date="2015" name="Int. J. Syst. Evol. Microbiol.">
        <title>Flavisolibacter ginsenosidimutans sp. nov., with ginsenoside-converting activity isolated from soil used for cultivating ginseng.</title>
        <authorList>
            <person name="Zhao Y."/>
            <person name="Liu Q."/>
            <person name="Kang M.S."/>
            <person name="Jin F."/>
            <person name="Yu H."/>
            <person name="Im W.T."/>
        </authorList>
    </citation>
    <scope>NUCLEOTIDE SEQUENCE [LARGE SCALE GENOMIC DNA]</scope>
    <source>
        <strain evidence="3 4">Gsoil 636</strain>
    </source>
</reference>
<accession>A0A5B8UFP4</accession>
<dbReference type="EMBL" id="CP042433">
    <property type="protein sequence ID" value="QEC55394.1"/>
    <property type="molecule type" value="Genomic_DNA"/>
</dbReference>
<evidence type="ECO:0000313" key="3">
    <source>
        <dbReference type="EMBL" id="QEC55394.1"/>
    </source>
</evidence>
<feature type="transmembrane region" description="Helical" evidence="1">
    <location>
        <begin position="212"/>
        <end position="232"/>
    </location>
</feature>
<protein>
    <submittedName>
        <fullName evidence="3">Acyltransferase</fullName>
    </submittedName>
</protein>
<feature type="transmembrane region" description="Helical" evidence="1">
    <location>
        <begin position="304"/>
        <end position="327"/>
    </location>
</feature>
<dbReference type="RefSeq" id="WP_146783998.1">
    <property type="nucleotide sequence ID" value="NZ_BAABIO010000002.1"/>
</dbReference>
<dbReference type="KEGG" id="fgg:FSB75_05565"/>
<keyword evidence="1" id="KW-0472">Membrane</keyword>
<dbReference type="GO" id="GO:0016747">
    <property type="term" value="F:acyltransferase activity, transferring groups other than amino-acyl groups"/>
    <property type="evidence" value="ECO:0007669"/>
    <property type="project" value="InterPro"/>
</dbReference>
<keyword evidence="4" id="KW-1185">Reference proteome</keyword>
<evidence type="ECO:0000256" key="1">
    <source>
        <dbReference type="SAM" id="Phobius"/>
    </source>
</evidence>
<proteinExistence type="predicted"/>
<dbReference type="OrthoDB" id="290051at2"/>
<dbReference type="InterPro" id="IPR050879">
    <property type="entry name" value="Acyltransferase_3"/>
</dbReference>
<dbReference type="Pfam" id="PF01757">
    <property type="entry name" value="Acyl_transf_3"/>
    <property type="match status" value="1"/>
</dbReference>
<dbReference type="GO" id="GO:0000271">
    <property type="term" value="P:polysaccharide biosynthetic process"/>
    <property type="evidence" value="ECO:0007669"/>
    <property type="project" value="TreeGrafter"/>
</dbReference>
<dbReference type="InterPro" id="IPR002656">
    <property type="entry name" value="Acyl_transf_3_dom"/>
</dbReference>
<feature type="transmembrane region" description="Helical" evidence="1">
    <location>
        <begin position="21"/>
        <end position="43"/>
    </location>
</feature>
<feature type="transmembrane region" description="Helical" evidence="1">
    <location>
        <begin position="63"/>
        <end position="89"/>
    </location>
</feature>
<organism evidence="3 4">
    <name type="scientific">Flavisolibacter ginsenosidimutans</name>
    <dbReference type="NCBI Taxonomy" id="661481"/>
    <lineage>
        <taxon>Bacteria</taxon>
        <taxon>Pseudomonadati</taxon>
        <taxon>Bacteroidota</taxon>
        <taxon>Chitinophagia</taxon>
        <taxon>Chitinophagales</taxon>
        <taxon>Chitinophagaceae</taxon>
        <taxon>Flavisolibacter</taxon>
    </lineage>
</organism>
<feature type="transmembrane region" description="Helical" evidence="1">
    <location>
        <begin position="339"/>
        <end position="360"/>
    </location>
</feature>
<dbReference type="PANTHER" id="PTHR23028">
    <property type="entry name" value="ACETYLTRANSFERASE"/>
    <property type="match status" value="1"/>
</dbReference>
<dbReference type="GO" id="GO:0016020">
    <property type="term" value="C:membrane"/>
    <property type="evidence" value="ECO:0007669"/>
    <property type="project" value="TreeGrafter"/>
</dbReference>
<feature type="transmembrane region" description="Helical" evidence="1">
    <location>
        <begin position="110"/>
        <end position="132"/>
    </location>
</feature>
<keyword evidence="1" id="KW-1133">Transmembrane helix</keyword>
<evidence type="ECO:0000313" key="4">
    <source>
        <dbReference type="Proteomes" id="UP000321204"/>
    </source>
</evidence>
<gene>
    <name evidence="3" type="ORF">FSB75_05565</name>
</gene>
<keyword evidence="1" id="KW-0812">Transmembrane</keyword>
<feature type="transmembrane region" description="Helical" evidence="1">
    <location>
        <begin position="252"/>
        <end position="269"/>
    </location>
</feature>
<dbReference type="PANTHER" id="PTHR23028:SF53">
    <property type="entry name" value="ACYL_TRANSF_3 DOMAIN-CONTAINING PROTEIN"/>
    <property type="match status" value="1"/>
</dbReference>
<dbReference type="Proteomes" id="UP000321204">
    <property type="component" value="Chromosome"/>
</dbReference>
<name>A0A5B8UFP4_9BACT</name>
<evidence type="ECO:0000259" key="2">
    <source>
        <dbReference type="Pfam" id="PF01757"/>
    </source>
</evidence>
<feature type="domain" description="Acyltransferase 3" evidence="2">
    <location>
        <begin position="24"/>
        <end position="353"/>
    </location>
</feature>
<keyword evidence="3" id="KW-0012">Acyltransferase</keyword>